<dbReference type="InterPro" id="IPR044660">
    <property type="entry name" value="IBH1-like"/>
</dbReference>
<keyword evidence="3" id="KW-0804">Transcription</keyword>
<evidence type="ECO:0008006" key="7">
    <source>
        <dbReference type="Google" id="ProtNLM"/>
    </source>
</evidence>
<dbReference type="CDD" id="cd11444">
    <property type="entry name" value="bHLH_AtIBH1_like"/>
    <property type="match status" value="1"/>
</dbReference>
<dbReference type="eggNOG" id="ENOG502S6T9">
    <property type="taxonomic scope" value="Eukaryota"/>
</dbReference>
<dbReference type="InterPro" id="IPR044549">
    <property type="entry name" value="bHLH_AtIBH1-like"/>
</dbReference>
<dbReference type="GO" id="GO:0006355">
    <property type="term" value="P:regulation of DNA-templated transcription"/>
    <property type="evidence" value="ECO:0007669"/>
    <property type="project" value="InterPro"/>
</dbReference>
<protein>
    <recommendedName>
        <fullName evidence="7">BHLH domain-containing protein</fullName>
    </recommendedName>
</protein>
<dbReference type="SUPFAM" id="SSF47459">
    <property type="entry name" value="HLH, helix-loop-helix DNA-binding domain"/>
    <property type="match status" value="1"/>
</dbReference>
<evidence type="ECO:0000256" key="2">
    <source>
        <dbReference type="ARBA" id="ARBA00023015"/>
    </source>
</evidence>
<dbReference type="InParanoid" id="F6H405"/>
<keyword evidence="4" id="KW-0539">Nucleus</keyword>
<keyword evidence="2" id="KW-0805">Transcription regulation</keyword>
<dbReference type="GO" id="GO:0005634">
    <property type="term" value="C:nucleus"/>
    <property type="evidence" value="ECO:0007669"/>
    <property type="project" value="UniProtKB-SubCell"/>
</dbReference>
<evidence type="ECO:0000256" key="1">
    <source>
        <dbReference type="ARBA" id="ARBA00004123"/>
    </source>
</evidence>
<evidence type="ECO:0000256" key="4">
    <source>
        <dbReference type="ARBA" id="ARBA00023242"/>
    </source>
</evidence>
<accession>F6H405</accession>
<dbReference type="GO" id="GO:0046983">
    <property type="term" value="F:protein dimerization activity"/>
    <property type="evidence" value="ECO:0007669"/>
    <property type="project" value="InterPro"/>
</dbReference>
<organism evidence="5 6">
    <name type="scientific">Vitis vinifera</name>
    <name type="common">Grape</name>
    <dbReference type="NCBI Taxonomy" id="29760"/>
    <lineage>
        <taxon>Eukaryota</taxon>
        <taxon>Viridiplantae</taxon>
        <taxon>Streptophyta</taxon>
        <taxon>Embryophyta</taxon>
        <taxon>Tracheophyta</taxon>
        <taxon>Spermatophyta</taxon>
        <taxon>Magnoliopsida</taxon>
        <taxon>eudicotyledons</taxon>
        <taxon>Gunneridae</taxon>
        <taxon>Pentapetalae</taxon>
        <taxon>rosids</taxon>
        <taxon>Vitales</taxon>
        <taxon>Vitaceae</taxon>
        <taxon>Viteae</taxon>
        <taxon>Vitis</taxon>
    </lineage>
</organism>
<keyword evidence="6" id="KW-1185">Reference proteome</keyword>
<dbReference type="InterPro" id="IPR036638">
    <property type="entry name" value="HLH_DNA-bd_sf"/>
</dbReference>
<comment type="subcellular location">
    <subcellularLocation>
        <location evidence="1">Nucleus</location>
    </subcellularLocation>
</comment>
<reference evidence="6" key="1">
    <citation type="journal article" date="2007" name="Nature">
        <title>The grapevine genome sequence suggests ancestral hexaploidization in major angiosperm phyla.</title>
        <authorList>
            <consortium name="The French-Italian Public Consortium for Grapevine Genome Characterization."/>
            <person name="Jaillon O."/>
            <person name="Aury J.-M."/>
            <person name="Noel B."/>
            <person name="Policriti A."/>
            <person name="Clepet C."/>
            <person name="Casagrande A."/>
            <person name="Choisne N."/>
            <person name="Aubourg S."/>
            <person name="Vitulo N."/>
            <person name="Jubin C."/>
            <person name="Vezzi A."/>
            <person name="Legeai F."/>
            <person name="Hugueney P."/>
            <person name="Dasilva C."/>
            <person name="Horner D."/>
            <person name="Mica E."/>
            <person name="Jublot D."/>
            <person name="Poulain J."/>
            <person name="Bruyere C."/>
            <person name="Billault A."/>
            <person name="Segurens B."/>
            <person name="Gouyvenoux M."/>
            <person name="Ugarte E."/>
            <person name="Cattonaro F."/>
            <person name="Anthouard V."/>
            <person name="Vico V."/>
            <person name="Del Fabbro C."/>
            <person name="Alaux M."/>
            <person name="Di Gaspero G."/>
            <person name="Dumas V."/>
            <person name="Felice N."/>
            <person name="Paillard S."/>
            <person name="Juman I."/>
            <person name="Moroldo M."/>
            <person name="Scalabrin S."/>
            <person name="Canaguier A."/>
            <person name="Le Clainche I."/>
            <person name="Malacrida G."/>
            <person name="Durand E."/>
            <person name="Pesole G."/>
            <person name="Laucou V."/>
            <person name="Chatelet P."/>
            <person name="Merdinoglu D."/>
            <person name="Delledonne M."/>
            <person name="Pezzotti M."/>
            <person name="Lecharny A."/>
            <person name="Scarpelli C."/>
            <person name="Artiguenave F."/>
            <person name="Pe M.E."/>
            <person name="Valle G."/>
            <person name="Morgante M."/>
            <person name="Caboche M."/>
            <person name="Adam-Blondon A.-F."/>
            <person name="Weissenbach J."/>
            <person name="Quetier F."/>
            <person name="Wincker P."/>
        </authorList>
    </citation>
    <scope>NUCLEOTIDE SEQUENCE [LARGE SCALE GENOMIC DNA]</scope>
    <source>
        <strain evidence="6">cv. Pinot noir / PN40024</strain>
    </source>
</reference>
<sequence length="99" mass="11243">MSCKPIAKMRRRRSRRPNARLCCRVRRGSRSFGNGGDSSSKVSDKLEALRSLVPVHNGDIQADQLFQETADYIVLLRKQVVILQRLIQFYGSGHEENAV</sequence>
<proteinExistence type="predicted"/>
<dbReference type="Proteomes" id="UP000009183">
    <property type="component" value="Chromosome 14"/>
</dbReference>
<dbReference type="PaxDb" id="29760-VIT_14s0068g00510.t01"/>
<evidence type="ECO:0000313" key="5">
    <source>
        <dbReference type="EMBL" id="CCB46948.1"/>
    </source>
</evidence>
<dbReference type="OrthoDB" id="994442at2759"/>
<gene>
    <name evidence="5" type="ordered locus">VIT_14s0068g00510</name>
</gene>
<dbReference type="HOGENOM" id="CLU_165206_0_0_1"/>
<dbReference type="PANTHER" id="PTHR33124">
    <property type="entry name" value="TRANSCRIPTION FACTOR IBH1-LIKE 1"/>
    <property type="match status" value="1"/>
</dbReference>
<dbReference type="FunCoup" id="F6H405">
    <property type="interactions" value="7"/>
</dbReference>
<dbReference type="PANTHER" id="PTHR33124:SF57">
    <property type="entry name" value="TRANSCRIPTION FACTOR UPBEAT-LIKE PROTEIN"/>
    <property type="match status" value="1"/>
</dbReference>
<evidence type="ECO:0000256" key="3">
    <source>
        <dbReference type="ARBA" id="ARBA00023163"/>
    </source>
</evidence>
<name>F6H405_VITVI</name>
<dbReference type="AlphaFoldDB" id="F6H405"/>
<dbReference type="EMBL" id="FN595232">
    <property type="protein sequence ID" value="CCB46948.1"/>
    <property type="molecule type" value="Genomic_DNA"/>
</dbReference>
<evidence type="ECO:0000313" key="6">
    <source>
        <dbReference type="Proteomes" id="UP000009183"/>
    </source>
</evidence>
<dbReference type="GO" id="GO:0000976">
    <property type="term" value="F:transcription cis-regulatory region binding"/>
    <property type="evidence" value="ECO:0007669"/>
    <property type="project" value="UniProtKB-ARBA"/>
</dbReference>